<accession>A0A4Z0JF62</accession>
<dbReference type="InterPro" id="IPR004474">
    <property type="entry name" value="LytR_CpsA_psr"/>
</dbReference>
<feature type="compositionally biased region" description="Low complexity" evidence="2">
    <location>
        <begin position="398"/>
        <end position="422"/>
    </location>
</feature>
<dbReference type="AlphaFoldDB" id="A0A4Z0JF62"/>
<dbReference type="Gene3D" id="3.40.630.190">
    <property type="entry name" value="LCP protein"/>
    <property type="match status" value="1"/>
</dbReference>
<dbReference type="PANTHER" id="PTHR33392:SF6">
    <property type="entry name" value="POLYISOPRENYL-TEICHOIC ACID--PEPTIDOGLYCAN TEICHOIC ACID TRANSFERASE TAGU"/>
    <property type="match status" value="1"/>
</dbReference>
<dbReference type="Pfam" id="PF03816">
    <property type="entry name" value="LytR_cpsA_psr"/>
    <property type="match status" value="1"/>
</dbReference>
<gene>
    <name evidence="4" type="ORF">EGT49_11130</name>
</gene>
<feature type="compositionally biased region" description="Low complexity" evidence="2">
    <location>
        <begin position="1"/>
        <end position="10"/>
    </location>
</feature>
<feature type="region of interest" description="Disordered" evidence="2">
    <location>
        <begin position="1"/>
        <end position="26"/>
    </location>
</feature>
<evidence type="ECO:0000256" key="2">
    <source>
        <dbReference type="SAM" id="MobiDB-lite"/>
    </source>
</evidence>
<dbReference type="PANTHER" id="PTHR33392">
    <property type="entry name" value="POLYISOPRENYL-TEICHOIC ACID--PEPTIDOGLYCAN TEICHOIC ACID TRANSFERASE TAGU"/>
    <property type="match status" value="1"/>
</dbReference>
<feature type="domain" description="Cell envelope-related transcriptional attenuator" evidence="3">
    <location>
        <begin position="110"/>
        <end position="263"/>
    </location>
</feature>
<comment type="similarity">
    <text evidence="1">Belongs to the LytR/CpsA/Psr (LCP) family.</text>
</comment>
<organism evidence="4 5">
    <name type="scientific">Companilactobacillus suantsaicola</name>
    <dbReference type="NCBI Taxonomy" id="2487723"/>
    <lineage>
        <taxon>Bacteria</taxon>
        <taxon>Bacillati</taxon>
        <taxon>Bacillota</taxon>
        <taxon>Bacilli</taxon>
        <taxon>Lactobacillales</taxon>
        <taxon>Lactobacillaceae</taxon>
        <taxon>Companilactobacillus</taxon>
    </lineage>
</organism>
<proteinExistence type="inferred from homology"/>
<comment type="caution">
    <text evidence="4">The sequence shown here is derived from an EMBL/GenBank/DDBJ whole genome shotgun (WGS) entry which is preliminary data.</text>
</comment>
<dbReference type="NCBIfam" id="TIGR00350">
    <property type="entry name" value="lytR_cpsA_psr"/>
    <property type="match status" value="1"/>
</dbReference>
<keyword evidence="5" id="KW-1185">Reference proteome</keyword>
<evidence type="ECO:0000313" key="5">
    <source>
        <dbReference type="Proteomes" id="UP000298021"/>
    </source>
</evidence>
<evidence type="ECO:0000259" key="3">
    <source>
        <dbReference type="Pfam" id="PF03816"/>
    </source>
</evidence>
<evidence type="ECO:0000256" key="1">
    <source>
        <dbReference type="ARBA" id="ARBA00006068"/>
    </source>
</evidence>
<name>A0A4Z0JF62_9LACO</name>
<dbReference type="EMBL" id="RKLY01000037">
    <property type="protein sequence ID" value="TGD21448.1"/>
    <property type="molecule type" value="Genomic_DNA"/>
</dbReference>
<feature type="region of interest" description="Disordered" evidence="2">
    <location>
        <begin position="392"/>
        <end position="430"/>
    </location>
</feature>
<reference evidence="4 5" key="1">
    <citation type="submission" date="2018-10" db="EMBL/GenBank/DDBJ databases">
        <title>Lactobacillus sp. R7 and Lactobacillus sp. R19 isolated from fermented mustard green product of Taiwan.</title>
        <authorList>
            <person name="Lin S.-T."/>
        </authorList>
    </citation>
    <scope>NUCLEOTIDE SEQUENCE [LARGE SCALE GENOMIC DNA]</scope>
    <source>
        <strain evidence="4 5">BCRC 81127</strain>
    </source>
</reference>
<dbReference type="InterPro" id="IPR050922">
    <property type="entry name" value="LytR/CpsA/Psr_CW_biosynth"/>
</dbReference>
<dbReference type="OrthoDB" id="27330at2"/>
<evidence type="ECO:0000313" key="4">
    <source>
        <dbReference type="EMBL" id="TGD21448.1"/>
    </source>
</evidence>
<dbReference type="Proteomes" id="UP000298021">
    <property type="component" value="Unassembled WGS sequence"/>
</dbReference>
<sequence>MELTMNNNNMRGRRKKTRNSALASNNSSRKIKHPLLKILGMIVLLAAFVIGAYGFRIYSQTQNSLGQTYKAIDGKVSTKIKDKKPVSILLLGVDTTDNGVRDNVSNYRGNSDTMIVVTVNPKTEKTTMTSIPRDTMAQIWKSSTNNTNKIQKINSAYNIGNEESALATTEKLLNISLDYYIKVDFNSLKKIVNAVGGVDVDVPFSFSYGDTGEKESHFKKGKMHLNGKQALDYSRMRYDDPEGDYGRQKRQRQVIKAIIKSAASANTFTHYQKVLNSISTSMTTNLSFNDMQSLFLNYRGAAGSIGSDHLQGYGSMINGSSYEIASTKELRRVSNKIRKELGLSEEQLNNRETKLNAYNEKLGFSFNYTGNQTQNYSTSIRSTNANTGYGNSGGSSYGSGSSSSSYGYGSSNSGSYGSNSGSSNGGYGGY</sequence>
<protein>
    <submittedName>
        <fullName evidence="4">LytR family transcriptional regulator</fullName>
    </submittedName>
</protein>